<dbReference type="AlphaFoldDB" id="L1MN81"/>
<accession>L1MN81</accession>
<sequence>MNVSHNNPQAWLDRLYETAIAYQKGHSVQRDRSRTLGFGRGNHLLRTFDEHAWYLSFAAPDTLPPPTPVLHTYFTHDVALWTFTDIFPWSGYALLVVEGTPRLCVESIDLSKKPDYQPKEYQAEIQKLIDTHGEYSYSILDTFPQPHFRAHPHMAALTMGTGEIKPLTEFLRIPQQFITGDNPRRGLRNVHVLEQHFFPTANGSEVEVVLGTTTSFDNTVLQHIWATLNGKLIMFSGMVPAHNKPEHRNF</sequence>
<reference evidence="1 2" key="1">
    <citation type="submission" date="2012-05" db="EMBL/GenBank/DDBJ databases">
        <authorList>
            <person name="Weinstock G."/>
            <person name="Sodergren E."/>
            <person name="Lobos E.A."/>
            <person name="Fulton L."/>
            <person name="Fulton R."/>
            <person name="Courtney L."/>
            <person name="Fronick C."/>
            <person name="O'Laughlin M."/>
            <person name="Godfrey J."/>
            <person name="Wilson R.M."/>
            <person name="Miner T."/>
            <person name="Farmer C."/>
            <person name="Delehaunty K."/>
            <person name="Cordes M."/>
            <person name="Minx P."/>
            <person name="Tomlinson C."/>
            <person name="Chen J."/>
            <person name="Wollam A."/>
            <person name="Pepin K.H."/>
            <person name="Bhonagiri V."/>
            <person name="Zhang X."/>
            <person name="Suruliraj S."/>
            <person name="Warren W."/>
            <person name="Mitreva M."/>
            <person name="Mardis E.R."/>
            <person name="Wilson R.K."/>
        </authorList>
    </citation>
    <scope>NUCLEOTIDE SEQUENCE [LARGE SCALE GENOMIC DNA]</scope>
    <source>
        <strain evidence="1 2">F0235</strain>
    </source>
</reference>
<name>L1MN81_9CORY</name>
<dbReference type="HOGENOM" id="CLU_1109956_0_0_11"/>
<keyword evidence="2" id="KW-1185">Reference proteome</keyword>
<organism evidence="1 2">
    <name type="scientific">Corynebacterium durum F0235</name>
    <dbReference type="NCBI Taxonomy" id="1035195"/>
    <lineage>
        <taxon>Bacteria</taxon>
        <taxon>Bacillati</taxon>
        <taxon>Actinomycetota</taxon>
        <taxon>Actinomycetes</taxon>
        <taxon>Mycobacteriales</taxon>
        <taxon>Corynebacteriaceae</taxon>
        <taxon>Corynebacterium</taxon>
    </lineage>
</organism>
<evidence type="ECO:0000313" key="2">
    <source>
        <dbReference type="Proteomes" id="UP000010445"/>
    </source>
</evidence>
<dbReference type="GeneID" id="84896394"/>
<proteinExistence type="predicted"/>
<evidence type="ECO:0000313" key="1">
    <source>
        <dbReference type="EMBL" id="EKX92713.1"/>
    </source>
</evidence>
<gene>
    <name evidence="1" type="ORF">HMPREF9997_00006</name>
</gene>
<dbReference type="EMBL" id="AMEM01000001">
    <property type="protein sequence ID" value="EKX92713.1"/>
    <property type="molecule type" value="Genomic_DNA"/>
</dbReference>
<dbReference type="RefSeq" id="WP_006061412.1">
    <property type="nucleotide sequence ID" value="NZ_KB290817.1"/>
</dbReference>
<comment type="caution">
    <text evidence="1">The sequence shown here is derived from an EMBL/GenBank/DDBJ whole genome shotgun (WGS) entry which is preliminary data.</text>
</comment>
<dbReference type="Proteomes" id="UP000010445">
    <property type="component" value="Unassembled WGS sequence"/>
</dbReference>
<dbReference type="STRING" id="1035195.HMPREF9997_00006"/>
<protein>
    <submittedName>
        <fullName evidence="1">Uncharacterized protein</fullName>
    </submittedName>
</protein>
<dbReference type="PATRIC" id="fig|1035195.3.peg.7"/>